<accession>A0AAQ3SBV2</accession>
<dbReference type="Proteomes" id="UP001374535">
    <property type="component" value="Chromosome 1"/>
</dbReference>
<dbReference type="AlphaFoldDB" id="A0AAQ3SBV2"/>
<evidence type="ECO:0008006" key="3">
    <source>
        <dbReference type="Google" id="ProtNLM"/>
    </source>
</evidence>
<reference evidence="1 2" key="1">
    <citation type="journal article" date="2023" name="Life. Sci Alliance">
        <title>Evolutionary insights into 3D genome organization and epigenetic landscape of Vigna mungo.</title>
        <authorList>
            <person name="Junaid A."/>
            <person name="Singh B."/>
            <person name="Bhatia S."/>
        </authorList>
    </citation>
    <scope>NUCLEOTIDE SEQUENCE [LARGE SCALE GENOMIC DNA]</scope>
    <source>
        <strain evidence="1">Urdbean</strain>
    </source>
</reference>
<organism evidence="1 2">
    <name type="scientific">Vigna mungo</name>
    <name type="common">Black gram</name>
    <name type="synonym">Phaseolus mungo</name>
    <dbReference type="NCBI Taxonomy" id="3915"/>
    <lineage>
        <taxon>Eukaryota</taxon>
        <taxon>Viridiplantae</taxon>
        <taxon>Streptophyta</taxon>
        <taxon>Embryophyta</taxon>
        <taxon>Tracheophyta</taxon>
        <taxon>Spermatophyta</taxon>
        <taxon>Magnoliopsida</taxon>
        <taxon>eudicotyledons</taxon>
        <taxon>Gunneridae</taxon>
        <taxon>Pentapetalae</taxon>
        <taxon>rosids</taxon>
        <taxon>fabids</taxon>
        <taxon>Fabales</taxon>
        <taxon>Fabaceae</taxon>
        <taxon>Papilionoideae</taxon>
        <taxon>50 kb inversion clade</taxon>
        <taxon>NPAAA clade</taxon>
        <taxon>indigoferoid/millettioid clade</taxon>
        <taxon>Phaseoleae</taxon>
        <taxon>Vigna</taxon>
    </lineage>
</organism>
<dbReference type="EMBL" id="CP144700">
    <property type="protein sequence ID" value="WVZ26679.1"/>
    <property type="molecule type" value="Genomic_DNA"/>
</dbReference>
<proteinExistence type="predicted"/>
<name>A0AAQ3SBV2_VIGMU</name>
<protein>
    <recommendedName>
        <fullName evidence="3">Retrotransposon Copia-like N-terminal domain-containing protein</fullName>
    </recommendedName>
</protein>
<sequence length="108" mass="12295">MPLFLHFFYLLQHKTSLLPFFLPPMANENSSSISNPHEPSKPFTCITLSTVTKLLPSNYLTWKLQVEALHDGYNLLKHPNGSFPALPMTISTTVVPPTLNPAYQTWRR</sequence>
<evidence type="ECO:0000313" key="2">
    <source>
        <dbReference type="Proteomes" id="UP001374535"/>
    </source>
</evidence>
<evidence type="ECO:0000313" key="1">
    <source>
        <dbReference type="EMBL" id="WVZ26679.1"/>
    </source>
</evidence>
<gene>
    <name evidence="1" type="ORF">V8G54_005223</name>
</gene>
<keyword evidence="2" id="KW-1185">Reference proteome</keyword>